<dbReference type="AlphaFoldDB" id="A0A1D6LN11"/>
<evidence type="ECO:0000313" key="1">
    <source>
        <dbReference type="EMBL" id="AQK80963.1"/>
    </source>
</evidence>
<gene>
    <name evidence="1" type="ORF">ZEAMMB73_Zm00001d036420</name>
</gene>
<dbReference type="InParanoid" id="A0A1D6LN11"/>
<reference evidence="1" key="1">
    <citation type="submission" date="2015-12" db="EMBL/GenBank/DDBJ databases">
        <title>Update maize B73 reference genome by single molecule sequencing technologies.</title>
        <authorList>
            <consortium name="Maize Genome Sequencing Project"/>
            <person name="Ware D."/>
        </authorList>
    </citation>
    <scope>NUCLEOTIDE SEQUENCE</scope>
    <source>
        <tissue evidence="1">Seedling</tissue>
    </source>
</reference>
<dbReference type="EMBL" id="CM000782">
    <property type="protein sequence ID" value="AQK80963.1"/>
    <property type="molecule type" value="Genomic_DNA"/>
</dbReference>
<protein>
    <submittedName>
        <fullName evidence="1">Uncharacterized protein</fullName>
    </submittedName>
</protein>
<proteinExistence type="predicted"/>
<sequence>MRSSKMLQLLMALAFSATPLTLYVPPARSLSLFVEAMEAVCRDCGPYSHGAVARFRLGLSRVDDTEVICFLLQTEIIHLCLRTMEMGSIEAGARTAVGSHRQAGGSVVPEHTCSDNTHVHAYADPTQVHIVFCVYVVVSSSILFVGKTLIGIFPAISLIGDIVIVGTNETNIKSKSLPIIFDLLIFYFIGFALFWLEAFLSMWVIQVLEGGAVVRTLRDHSIPSNGDINESKVSYLLLLYSCWCNLKMKSQLLKAEMKSLMKEQRQKVQYIYYRDYEGDQRKFSLVHFIYFPFLWYGVNKWN</sequence>
<dbReference type="PANTHER" id="PTHR36616:SF4">
    <property type="entry name" value="OS03G0174800 PROTEIN"/>
    <property type="match status" value="1"/>
</dbReference>
<dbReference type="InterPro" id="IPR011989">
    <property type="entry name" value="ARM-like"/>
</dbReference>
<dbReference type="ExpressionAtlas" id="A0A1D6LN11">
    <property type="expression patterns" value="baseline and differential"/>
</dbReference>
<dbReference type="PANTHER" id="PTHR36616">
    <property type="entry name" value="BNAC07G32700D PROTEIN"/>
    <property type="match status" value="1"/>
</dbReference>
<dbReference type="SMR" id="A0A1D6LN11"/>
<name>A0A1D6LN11_MAIZE</name>
<organism evidence="1">
    <name type="scientific">Zea mays</name>
    <name type="common">Maize</name>
    <dbReference type="NCBI Taxonomy" id="4577"/>
    <lineage>
        <taxon>Eukaryota</taxon>
        <taxon>Viridiplantae</taxon>
        <taxon>Streptophyta</taxon>
        <taxon>Embryophyta</taxon>
        <taxon>Tracheophyta</taxon>
        <taxon>Spermatophyta</taxon>
        <taxon>Magnoliopsida</taxon>
        <taxon>Liliopsida</taxon>
        <taxon>Poales</taxon>
        <taxon>Poaceae</taxon>
        <taxon>PACMAD clade</taxon>
        <taxon>Panicoideae</taxon>
        <taxon>Andropogonodae</taxon>
        <taxon>Andropogoneae</taxon>
        <taxon>Tripsacinae</taxon>
        <taxon>Zea</taxon>
    </lineage>
</organism>
<dbReference type="Gene3D" id="1.25.10.10">
    <property type="entry name" value="Leucine-rich Repeat Variant"/>
    <property type="match status" value="1"/>
</dbReference>
<accession>A0A1D6LN11</accession>